<dbReference type="AlphaFoldDB" id="A0A0F3KWV4"/>
<evidence type="ECO:0008006" key="4">
    <source>
        <dbReference type="Google" id="ProtNLM"/>
    </source>
</evidence>
<keyword evidence="1" id="KW-1133">Transmembrane helix</keyword>
<sequence>MMLLCILASLAGFAALCLGMSRHQRDVLGKALPAATTRGLKVAGWALLTASWAAAIAGEGAALGSVYWLGALTLAALVVAFSVTRLSR</sequence>
<keyword evidence="3" id="KW-1185">Reference proteome</keyword>
<dbReference type="InterPro" id="IPR021762">
    <property type="entry name" value="DUF3325"/>
</dbReference>
<protein>
    <recommendedName>
        <fullName evidence="4">DUF3325 domain-containing protein</fullName>
    </recommendedName>
</protein>
<comment type="caution">
    <text evidence="2">The sequence shown here is derived from an EMBL/GenBank/DDBJ whole genome shotgun (WGS) entry which is preliminary data.</text>
</comment>
<evidence type="ECO:0000313" key="2">
    <source>
        <dbReference type="EMBL" id="KJV35750.1"/>
    </source>
</evidence>
<dbReference type="EMBL" id="JZRB01000014">
    <property type="protein sequence ID" value="KJV35750.1"/>
    <property type="molecule type" value="Genomic_DNA"/>
</dbReference>
<proteinExistence type="predicted"/>
<reference evidence="2 3" key="1">
    <citation type="submission" date="2015-03" db="EMBL/GenBank/DDBJ databases">
        <title>Draft genome sequence of Luteibacter yeojuensis strain SU11.</title>
        <authorList>
            <person name="Sulaiman J."/>
            <person name="Priya K."/>
            <person name="Chan K.-G."/>
        </authorList>
    </citation>
    <scope>NUCLEOTIDE SEQUENCE [LARGE SCALE GENOMIC DNA]</scope>
    <source>
        <strain evidence="2 3">SU11</strain>
    </source>
</reference>
<accession>A0A0F3KWV4</accession>
<feature type="transmembrane region" description="Helical" evidence="1">
    <location>
        <begin position="66"/>
        <end position="86"/>
    </location>
</feature>
<gene>
    <name evidence="2" type="ORF">VI08_07075</name>
</gene>
<evidence type="ECO:0000256" key="1">
    <source>
        <dbReference type="SAM" id="Phobius"/>
    </source>
</evidence>
<keyword evidence="1" id="KW-0472">Membrane</keyword>
<evidence type="ECO:0000313" key="3">
    <source>
        <dbReference type="Proteomes" id="UP000033651"/>
    </source>
</evidence>
<dbReference type="OrthoDB" id="5959864at2"/>
<dbReference type="PATRIC" id="fig|345309.4.peg.619"/>
<dbReference type="Proteomes" id="UP000033651">
    <property type="component" value="Unassembled WGS sequence"/>
</dbReference>
<organism evidence="2 3">
    <name type="scientific">Luteibacter yeojuensis</name>
    <dbReference type="NCBI Taxonomy" id="345309"/>
    <lineage>
        <taxon>Bacteria</taxon>
        <taxon>Pseudomonadati</taxon>
        <taxon>Pseudomonadota</taxon>
        <taxon>Gammaproteobacteria</taxon>
        <taxon>Lysobacterales</taxon>
        <taxon>Rhodanobacteraceae</taxon>
        <taxon>Luteibacter</taxon>
    </lineage>
</organism>
<keyword evidence="1" id="KW-0812">Transmembrane</keyword>
<name>A0A0F3KWV4_9GAMM</name>
<dbReference type="RefSeq" id="WP_045828847.1">
    <property type="nucleotide sequence ID" value="NZ_JZRB01000014.1"/>
</dbReference>
<dbReference type="Pfam" id="PF11804">
    <property type="entry name" value="DUF3325"/>
    <property type="match status" value="1"/>
</dbReference>